<protein>
    <submittedName>
        <fullName evidence="1">Uncharacterized protein</fullName>
    </submittedName>
</protein>
<keyword evidence="2" id="KW-1185">Reference proteome</keyword>
<gene>
    <name evidence="1" type="ORF">SB48_HM08orf06613</name>
</gene>
<dbReference type="Proteomes" id="UP000032024">
    <property type="component" value="Chromosome"/>
</dbReference>
<evidence type="ECO:0000313" key="1">
    <source>
        <dbReference type="EMBL" id="AJO24985.1"/>
    </source>
</evidence>
<dbReference type="EMBL" id="CP010525">
    <property type="protein sequence ID" value="AJO24985.1"/>
    <property type="molecule type" value="Genomic_DNA"/>
</dbReference>
<evidence type="ECO:0000313" key="2">
    <source>
        <dbReference type="Proteomes" id="UP000032024"/>
    </source>
</evidence>
<dbReference type="AlphaFoldDB" id="A0AAN0TAP0"/>
<reference evidence="2" key="1">
    <citation type="submission" date="2015-01" db="EMBL/GenBank/DDBJ databases">
        <title>Comparative genome analysis of Bacillus coagulans HM-08, Clostridium butyricum HM-68, Bacillus subtilis HM-66 and Bacillus paralicheniformis BL-09.</title>
        <authorList>
            <person name="Zhang H."/>
        </authorList>
    </citation>
    <scope>NUCLEOTIDE SEQUENCE [LARGE SCALE GENOMIC DNA]</scope>
    <source>
        <strain evidence="2">HM-08</strain>
    </source>
</reference>
<proteinExistence type="predicted"/>
<sequence>MTGTMQDMIFHALENKGTEQVAHFCAPIISPGKLALC</sequence>
<name>A0AAN0TAP0_HEYCO</name>
<accession>A0AAN0TAP0</accession>
<organism evidence="1 2">
    <name type="scientific">Heyndrickxia coagulans</name>
    <name type="common">Weizmannia coagulans</name>
    <dbReference type="NCBI Taxonomy" id="1398"/>
    <lineage>
        <taxon>Bacteria</taxon>
        <taxon>Bacillati</taxon>
        <taxon>Bacillota</taxon>
        <taxon>Bacilli</taxon>
        <taxon>Bacillales</taxon>
        <taxon>Bacillaceae</taxon>
        <taxon>Heyndrickxia</taxon>
    </lineage>
</organism>